<dbReference type="KEGG" id="adg:Adeg_1366"/>
<feature type="transmembrane region" description="Helical" evidence="1">
    <location>
        <begin position="31"/>
        <end position="49"/>
    </location>
</feature>
<dbReference type="RefSeq" id="WP_015739345.1">
    <property type="nucleotide sequence ID" value="NC_013385.1"/>
</dbReference>
<accession>C9R839</accession>
<evidence type="ECO:0000313" key="3">
    <source>
        <dbReference type="Proteomes" id="UP000002620"/>
    </source>
</evidence>
<organism evidence="2 3">
    <name type="scientific">Ammonifex degensii (strain DSM 10501 / KC4)</name>
    <dbReference type="NCBI Taxonomy" id="429009"/>
    <lineage>
        <taxon>Bacteria</taxon>
        <taxon>Bacillati</taxon>
        <taxon>Bacillota</taxon>
        <taxon>Clostridia</taxon>
        <taxon>Thermoanaerobacterales</taxon>
        <taxon>Thermoanaerobacteraceae</taxon>
        <taxon>Ammonifex</taxon>
    </lineage>
</organism>
<evidence type="ECO:0000313" key="2">
    <source>
        <dbReference type="EMBL" id="ACX52468.1"/>
    </source>
</evidence>
<gene>
    <name evidence="2" type="ordered locus">Adeg_1366</name>
</gene>
<evidence type="ECO:0000256" key="1">
    <source>
        <dbReference type="SAM" id="Phobius"/>
    </source>
</evidence>
<feature type="transmembrane region" description="Helical" evidence="1">
    <location>
        <begin position="61"/>
        <end position="83"/>
    </location>
</feature>
<keyword evidence="3" id="KW-1185">Reference proteome</keyword>
<name>C9R839_AMMDK</name>
<dbReference type="EMBL" id="CP001785">
    <property type="protein sequence ID" value="ACX52468.1"/>
    <property type="molecule type" value="Genomic_DNA"/>
</dbReference>
<keyword evidence="1" id="KW-0812">Transmembrane</keyword>
<keyword evidence="1" id="KW-1133">Transmembrane helix</keyword>
<dbReference type="OrthoDB" id="1727155at2"/>
<dbReference type="HOGENOM" id="CLU_2435994_0_0_9"/>
<dbReference type="STRING" id="429009.Adeg_1366"/>
<feature type="transmembrane region" description="Helical" evidence="1">
    <location>
        <begin position="7"/>
        <end position="25"/>
    </location>
</feature>
<protein>
    <submittedName>
        <fullName evidence="2">Uncharacterized protein</fullName>
    </submittedName>
</protein>
<dbReference type="eggNOG" id="ENOG5032VVP">
    <property type="taxonomic scope" value="Bacteria"/>
</dbReference>
<sequence length="85" mass="9133">MRPELKELLLASMLGLLAGPVYWAAGPSRFLSWYACVLAAGVLSTAGWLKGLRPGKGAWLLWLLWPVLSGACAFFSLAVFGALRP</sequence>
<reference evidence="2 3" key="1">
    <citation type="submission" date="2009-10" db="EMBL/GenBank/DDBJ databases">
        <title>Complete sequence of chromosome of Ammonifex degensii KC4.</title>
        <authorList>
            <consortium name="US DOE Joint Genome Institute"/>
            <person name="Kerfeld C."/>
            <person name="Goodner B."/>
            <person name="Huber H."/>
            <person name="Stetter K."/>
            <person name="Lucas S."/>
            <person name="Copeland A."/>
            <person name="Lapidus A."/>
            <person name="Glavina del Rio T."/>
            <person name="Dalin E."/>
            <person name="Tice H."/>
            <person name="Bruce D."/>
            <person name="Goodwin L."/>
            <person name="Pitluck S."/>
            <person name="Saunders E."/>
            <person name="Brettin T."/>
            <person name="Detter J.C."/>
            <person name="Han C."/>
            <person name="Larimer F."/>
            <person name="Land M."/>
            <person name="Hauser L."/>
            <person name="Kyrpides N."/>
            <person name="Ovchinnikova G."/>
            <person name="Richardson P."/>
        </authorList>
    </citation>
    <scope>NUCLEOTIDE SEQUENCE [LARGE SCALE GENOMIC DNA]</scope>
    <source>
        <strain evidence="3">DSM 10501 / KC4</strain>
    </source>
</reference>
<dbReference type="Proteomes" id="UP000002620">
    <property type="component" value="Chromosome"/>
</dbReference>
<dbReference type="AlphaFoldDB" id="C9R839"/>
<proteinExistence type="predicted"/>
<keyword evidence="1" id="KW-0472">Membrane</keyword>